<keyword evidence="13" id="KW-1185">Reference proteome</keyword>
<dbReference type="STRING" id="1280837.A0A316VAH3"/>
<dbReference type="Pfam" id="PF09439">
    <property type="entry name" value="SRPRB"/>
    <property type="match status" value="1"/>
</dbReference>
<dbReference type="Proteomes" id="UP000245771">
    <property type="component" value="Unassembled WGS sequence"/>
</dbReference>
<dbReference type="GO" id="GO:0005525">
    <property type="term" value="F:GTP binding"/>
    <property type="evidence" value="ECO:0007669"/>
    <property type="project" value="UniProtKB-KW"/>
</dbReference>
<evidence type="ECO:0000256" key="4">
    <source>
        <dbReference type="ARBA" id="ARBA00022692"/>
    </source>
</evidence>
<evidence type="ECO:0000313" key="12">
    <source>
        <dbReference type="EMBL" id="PWN34078.1"/>
    </source>
</evidence>
<dbReference type="InterPro" id="IPR019009">
    <property type="entry name" value="SRP_receptor_beta_su"/>
</dbReference>
<dbReference type="InParanoid" id="A0A316VAH3"/>
<evidence type="ECO:0000313" key="13">
    <source>
        <dbReference type="Proteomes" id="UP000245771"/>
    </source>
</evidence>
<dbReference type="OrthoDB" id="41266at2759"/>
<dbReference type="SUPFAM" id="SSF52540">
    <property type="entry name" value="P-loop containing nucleoside triphosphate hydrolases"/>
    <property type="match status" value="1"/>
</dbReference>
<accession>A0A316VAH3</accession>
<name>A0A316VAH3_9BASI</name>
<keyword evidence="5" id="KW-0547">Nucleotide-binding</keyword>
<evidence type="ECO:0000256" key="3">
    <source>
        <dbReference type="ARBA" id="ARBA00020256"/>
    </source>
</evidence>
<keyword evidence="7 11" id="KW-1133">Transmembrane helix</keyword>
<dbReference type="GO" id="GO:0005789">
    <property type="term" value="C:endoplasmic reticulum membrane"/>
    <property type="evidence" value="ECO:0007669"/>
    <property type="project" value="UniProtKB-SubCell"/>
</dbReference>
<evidence type="ECO:0000256" key="11">
    <source>
        <dbReference type="SAM" id="Phobius"/>
    </source>
</evidence>
<keyword evidence="8" id="KW-0342">GTP-binding</keyword>
<feature type="transmembrane region" description="Helical" evidence="11">
    <location>
        <begin position="40"/>
        <end position="61"/>
    </location>
</feature>
<dbReference type="Gene3D" id="3.40.50.300">
    <property type="entry name" value="P-loop containing nucleotide triphosphate hydrolases"/>
    <property type="match status" value="1"/>
</dbReference>
<keyword evidence="10" id="KW-0675">Receptor</keyword>
<keyword evidence="4 11" id="KW-0812">Transmembrane</keyword>
<gene>
    <name evidence="12" type="ORF">FA14DRAFT_161621</name>
</gene>
<dbReference type="RefSeq" id="XP_025354380.1">
    <property type="nucleotide sequence ID" value="XM_025499198.1"/>
</dbReference>
<comment type="subcellular location">
    <subcellularLocation>
        <location evidence="1">Endoplasmic reticulum membrane</location>
        <topology evidence="1">Single-pass membrane protein</topology>
    </subcellularLocation>
</comment>
<proteinExistence type="inferred from homology"/>
<evidence type="ECO:0000256" key="9">
    <source>
        <dbReference type="ARBA" id="ARBA00023136"/>
    </source>
</evidence>
<dbReference type="InterPro" id="IPR027417">
    <property type="entry name" value="P-loop_NTPase"/>
</dbReference>
<evidence type="ECO:0000256" key="2">
    <source>
        <dbReference type="ARBA" id="ARBA00005619"/>
    </source>
</evidence>
<comment type="similarity">
    <text evidence="2">Belongs to the SRP receptor beta subunit family.</text>
</comment>
<reference evidence="12 13" key="1">
    <citation type="journal article" date="2018" name="Mol. Biol. Evol.">
        <title>Broad Genomic Sampling Reveals a Smut Pathogenic Ancestry of the Fungal Clade Ustilaginomycotina.</title>
        <authorList>
            <person name="Kijpornyongpan T."/>
            <person name="Mondo S.J."/>
            <person name="Barry K."/>
            <person name="Sandor L."/>
            <person name="Lee J."/>
            <person name="Lipzen A."/>
            <person name="Pangilinan J."/>
            <person name="LaButti K."/>
            <person name="Hainaut M."/>
            <person name="Henrissat B."/>
            <person name="Grigoriev I.V."/>
            <person name="Spatafora J.W."/>
            <person name="Aime M.C."/>
        </authorList>
    </citation>
    <scope>NUCLEOTIDE SEQUENCE [LARGE SCALE GENOMIC DNA]</scope>
    <source>
        <strain evidence="12 13">MCA 3882</strain>
    </source>
</reference>
<evidence type="ECO:0000256" key="5">
    <source>
        <dbReference type="ARBA" id="ARBA00022741"/>
    </source>
</evidence>
<keyword evidence="9 11" id="KW-0472">Membrane</keyword>
<sequence>MAFLGAAVRWPDALGLNAEEILAKWQPHLPSPLSELSPDLLFSILVSFTVIVLLTFIITALQARHPRAIAEHATAEKGSTNRKRRLKASDTPLTLLAGPSGVGKTSLFSALAFNSVPSVHPSQRESESLINLAAPVSTSNEKDQFSSQQQRNVLLIDTPGHPRIKDRIIGDYIKQSDVIVFCLDAKEALRGGAGLGVAKEGSLIEAVDHLHQILIQLAKSRRNAKSVPPTLVLLFTRSDLSPHLANVSLSSMSADESKRRAILLTRARTAVEVELGRRRAGMGFGARRTTKVGGMSEVTGGSSNNSLLSSIFGIFGFKSNRQGDGSAADAGQHEEEDEEVIDYVDWDVLERTMSSPSKNGIGLSAGTSLERLDSDIVEGGKAICAFASVGKERGWDERSVDGLDELRRVLLKV</sequence>
<evidence type="ECO:0000256" key="6">
    <source>
        <dbReference type="ARBA" id="ARBA00022824"/>
    </source>
</evidence>
<dbReference type="GeneID" id="37020979"/>
<evidence type="ECO:0000256" key="1">
    <source>
        <dbReference type="ARBA" id="ARBA00004389"/>
    </source>
</evidence>
<evidence type="ECO:0000256" key="8">
    <source>
        <dbReference type="ARBA" id="ARBA00023134"/>
    </source>
</evidence>
<dbReference type="EMBL" id="KZ819604">
    <property type="protein sequence ID" value="PWN34078.1"/>
    <property type="molecule type" value="Genomic_DNA"/>
</dbReference>
<evidence type="ECO:0000256" key="10">
    <source>
        <dbReference type="ARBA" id="ARBA00023170"/>
    </source>
</evidence>
<dbReference type="AlphaFoldDB" id="A0A316VAH3"/>
<keyword evidence="6" id="KW-0256">Endoplasmic reticulum</keyword>
<organism evidence="12 13">
    <name type="scientific">Meira miltonrushii</name>
    <dbReference type="NCBI Taxonomy" id="1280837"/>
    <lineage>
        <taxon>Eukaryota</taxon>
        <taxon>Fungi</taxon>
        <taxon>Dikarya</taxon>
        <taxon>Basidiomycota</taxon>
        <taxon>Ustilaginomycotina</taxon>
        <taxon>Exobasidiomycetes</taxon>
        <taxon>Exobasidiales</taxon>
        <taxon>Brachybasidiaceae</taxon>
        <taxon>Meira</taxon>
    </lineage>
</organism>
<protein>
    <recommendedName>
        <fullName evidence="3">Signal recognition particle receptor subunit beta</fullName>
    </recommendedName>
</protein>
<evidence type="ECO:0000256" key="7">
    <source>
        <dbReference type="ARBA" id="ARBA00022989"/>
    </source>
</evidence>